<dbReference type="Pfam" id="PF01243">
    <property type="entry name" value="PNPOx_N"/>
    <property type="match status" value="1"/>
</dbReference>
<evidence type="ECO:0000313" key="6">
    <source>
        <dbReference type="Proteomes" id="UP000236729"/>
    </source>
</evidence>
<organism evidence="3 6">
    <name type="scientific">Saccharopolyspora kobensis</name>
    <dbReference type="NCBI Taxonomy" id="146035"/>
    <lineage>
        <taxon>Bacteria</taxon>
        <taxon>Bacillati</taxon>
        <taxon>Actinomycetota</taxon>
        <taxon>Actinomycetes</taxon>
        <taxon>Pseudonocardiales</taxon>
        <taxon>Pseudonocardiaceae</taxon>
        <taxon>Saccharopolyspora</taxon>
    </lineage>
</organism>
<sequence length="133" mass="14636">MARRLENSSEEFLQFWQERHLSTLTTVRLDGTPHVVPVGVTLDVATATARVISSGTSYKARQIRAAGPGGAQVAVCQVDGRRWSTLQGVAVVRDDPEAVADAEHRYEQRYKKPRPNPSRVVIEISVTKVLGNV</sequence>
<name>A0A1H6BUM5_9PSEU</name>
<dbReference type="InterPro" id="IPR019920">
    <property type="entry name" value="F420-binding_dom_put"/>
</dbReference>
<keyword evidence="1" id="KW-0560">Oxidoreductase</keyword>
<dbReference type="AlphaFoldDB" id="A0A1H6BUM5"/>
<keyword evidence="5" id="KW-1185">Reference proteome</keyword>
<dbReference type="SUPFAM" id="SSF50475">
    <property type="entry name" value="FMN-binding split barrel"/>
    <property type="match status" value="1"/>
</dbReference>
<dbReference type="Proteomes" id="UP000236729">
    <property type="component" value="Unassembled WGS sequence"/>
</dbReference>
<accession>A0A1I1GZN9</accession>
<evidence type="ECO:0000313" key="4">
    <source>
        <dbReference type="EMBL" id="SFC17124.1"/>
    </source>
</evidence>
<feature type="domain" description="Pyridoxamine 5'-phosphate oxidase N-terminal" evidence="2">
    <location>
        <begin position="10"/>
        <end position="129"/>
    </location>
</feature>
<dbReference type="PANTHER" id="PTHR35176:SF1">
    <property type="entry name" value="F420H(2)-DEPENDENT BILIVERDIN REDUCTASE"/>
    <property type="match status" value="1"/>
</dbReference>
<dbReference type="GO" id="GO:0005829">
    <property type="term" value="C:cytosol"/>
    <property type="evidence" value="ECO:0007669"/>
    <property type="project" value="TreeGrafter"/>
</dbReference>
<evidence type="ECO:0000313" key="5">
    <source>
        <dbReference type="Proteomes" id="UP000199690"/>
    </source>
</evidence>
<dbReference type="RefSeq" id="WP_093344723.1">
    <property type="nucleotide sequence ID" value="NZ_FNVB01000004.1"/>
</dbReference>
<dbReference type="InterPro" id="IPR052019">
    <property type="entry name" value="F420H2_bilvrd_red/Heme_oxyg"/>
</dbReference>
<reference evidence="5 6" key="1">
    <citation type="submission" date="2016-10" db="EMBL/GenBank/DDBJ databases">
        <authorList>
            <person name="Varghese N."/>
            <person name="Submissions S."/>
        </authorList>
    </citation>
    <scope>NUCLEOTIDE SEQUENCE [LARGE SCALE GENOMIC DNA]</scope>
    <source>
        <strain evidence="6">ATCC 20501</strain>
        <strain evidence="4 5">CGMCC 4.3529</strain>
    </source>
</reference>
<dbReference type="InterPro" id="IPR011576">
    <property type="entry name" value="Pyridox_Oxase_N"/>
</dbReference>
<evidence type="ECO:0000259" key="2">
    <source>
        <dbReference type="Pfam" id="PF01243"/>
    </source>
</evidence>
<dbReference type="InterPro" id="IPR012349">
    <property type="entry name" value="Split_barrel_FMN-bd"/>
</dbReference>
<reference evidence="3" key="2">
    <citation type="submission" date="2016-10" db="EMBL/GenBank/DDBJ databases">
        <authorList>
            <person name="de Groot N.N."/>
        </authorList>
    </citation>
    <scope>NUCLEOTIDE SEQUENCE [LARGE SCALE GENOMIC DNA]</scope>
    <source>
        <strain evidence="3">ATCC 20501</strain>
    </source>
</reference>
<dbReference type="NCBIfam" id="TIGR03618">
    <property type="entry name" value="Rv1155_F420"/>
    <property type="match status" value="1"/>
</dbReference>
<evidence type="ECO:0000313" key="3">
    <source>
        <dbReference type="EMBL" id="SEG64408.1"/>
    </source>
</evidence>
<dbReference type="PANTHER" id="PTHR35176">
    <property type="entry name" value="HEME OXYGENASE HI_0854-RELATED"/>
    <property type="match status" value="1"/>
</dbReference>
<dbReference type="GO" id="GO:0070967">
    <property type="term" value="F:coenzyme F420 binding"/>
    <property type="evidence" value="ECO:0007669"/>
    <property type="project" value="TreeGrafter"/>
</dbReference>
<dbReference type="Gene3D" id="2.30.110.10">
    <property type="entry name" value="Electron Transport, Fmn-binding Protein, Chain A"/>
    <property type="match status" value="1"/>
</dbReference>
<proteinExistence type="predicted"/>
<evidence type="ECO:0000256" key="1">
    <source>
        <dbReference type="ARBA" id="ARBA00023002"/>
    </source>
</evidence>
<dbReference type="SMR" id="A0A1H6BUM5"/>
<protein>
    <submittedName>
        <fullName evidence="3">PPOX class probable F420-dependent enzyme</fullName>
    </submittedName>
</protein>
<accession>A0A1H6BUM5</accession>
<dbReference type="Proteomes" id="UP000199690">
    <property type="component" value="Unassembled WGS sequence"/>
</dbReference>
<gene>
    <name evidence="3" type="ORF">SAMN02982929_02872</name>
    <name evidence="4" type="ORF">SAMN05216506_101111</name>
</gene>
<dbReference type="GO" id="GO:0016627">
    <property type="term" value="F:oxidoreductase activity, acting on the CH-CH group of donors"/>
    <property type="evidence" value="ECO:0007669"/>
    <property type="project" value="TreeGrafter"/>
</dbReference>
<dbReference type="EMBL" id="FOME01000001">
    <property type="protein sequence ID" value="SFC17124.1"/>
    <property type="molecule type" value="Genomic_DNA"/>
</dbReference>
<dbReference type="EMBL" id="FNVB01000004">
    <property type="protein sequence ID" value="SEG64408.1"/>
    <property type="molecule type" value="Genomic_DNA"/>
</dbReference>